<accession>A0ABR0G502</accession>
<evidence type="ECO:0000313" key="2">
    <source>
        <dbReference type="Proteomes" id="UP001323405"/>
    </source>
</evidence>
<evidence type="ECO:0008006" key="3">
    <source>
        <dbReference type="Google" id="ProtNLM"/>
    </source>
</evidence>
<dbReference type="GeneID" id="87904174"/>
<sequence>MLRNMMFHINTWSNNSWHLWFPSFLRQGGKTSPNTPEEWLKAREQEREFWTSRDELTEQRKRFQKLLGMDVNNIIQAQWFRGVRNPPEEHLAVDKDGSSFFGALALSLPLMHYQLRNGDLVEHEAALSQRPPEQSWPLATMLTLISMFTDHPVRPSRDYSLLVNQGRFFHYWDGIVKIRDRVGEGKEWFIKNFLGNLHRHHSLMLQDVENPHKPALRWLCQQFSPKKETLEEGKAKWDRKPEELFVS</sequence>
<protein>
    <recommendedName>
        <fullName evidence="3">ELMO domain-containing protein</fullName>
    </recommendedName>
</protein>
<name>A0ABR0G502_9PEZI</name>
<gene>
    <name evidence="1" type="ORF">QC762_0113560</name>
</gene>
<dbReference type="Proteomes" id="UP001323405">
    <property type="component" value="Unassembled WGS sequence"/>
</dbReference>
<proteinExistence type="predicted"/>
<keyword evidence="2" id="KW-1185">Reference proteome</keyword>
<reference evidence="1 2" key="1">
    <citation type="journal article" date="2023" name="bioRxiv">
        <title>High-quality genome assemblies of four members of thePodospora anserinaspecies complex.</title>
        <authorList>
            <person name="Ament-Velasquez S.L."/>
            <person name="Vogan A.A."/>
            <person name="Wallerman O."/>
            <person name="Hartmann F."/>
            <person name="Gautier V."/>
            <person name="Silar P."/>
            <person name="Giraud T."/>
            <person name="Johannesson H."/>
        </authorList>
    </citation>
    <scope>NUCLEOTIDE SEQUENCE [LARGE SCALE GENOMIC DNA]</scope>
    <source>
        <strain evidence="1 2">CBS 415.72m</strain>
    </source>
</reference>
<organism evidence="1 2">
    <name type="scientific">Podospora pseudocomata</name>
    <dbReference type="NCBI Taxonomy" id="2093779"/>
    <lineage>
        <taxon>Eukaryota</taxon>
        <taxon>Fungi</taxon>
        <taxon>Dikarya</taxon>
        <taxon>Ascomycota</taxon>
        <taxon>Pezizomycotina</taxon>
        <taxon>Sordariomycetes</taxon>
        <taxon>Sordariomycetidae</taxon>
        <taxon>Sordariales</taxon>
        <taxon>Podosporaceae</taxon>
        <taxon>Podospora</taxon>
    </lineage>
</organism>
<evidence type="ECO:0000313" key="1">
    <source>
        <dbReference type="EMBL" id="KAK4650779.1"/>
    </source>
</evidence>
<comment type="caution">
    <text evidence="1">The sequence shown here is derived from an EMBL/GenBank/DDBJ whole genome shotgun (WGS) entry which is preliminary data.</text>
</comment>
<dbReference type="RefSeq" id="XP_062739754.1">
    <property type="nucleotide sequence ID" value="XM_062884333.1"/>
</dbReference>
<dbReference type="EMBL" id="JAFFHA010000009">
    <property type="protein sequence ID" value="KAK4650779.1"/>
    <property type="molecule type" value="Genomic_DNA"/>
</dbReference>